<name>A0AAV5EY01_ELECO</name>
<protein>
    <recommendedName>
        <fullName evidence="3">Secreted protein</fullName>
    </recommendedName>
</protein>
<evidence type="ECO:0000313" key="1">
    <source>
        <dbReference type="EMBL" id="GJN27545.1"/>
    </source>
</evidence>
<organism evidence="1 2">
    <name type="scientific">Eleusine coracana subsp. coracana</name>
    <dbReference type="NCBI Taxonomy" id="191504"/>
    <lineage>
        <taxon>Eukaryota</taxon>
        <taxon>Viridiplantae</taxon>
        <taxon>Streptophyta</taxon>
        <taxon>Embryophyta</taxon>
        <taxon>Tracheophyta</taxon>
        <taxon>Spermatophyta</taxon>
        <taxon>Magnoliopsida</taxon>
        <taxon>Liliopsida</taxon>
        <taxon>Poales</taxon>
        <taxon>Poaceae</taxon>
        <taxon>PACMAD clade</taxon>
        <taxon>Chloridoideae</taxon>
        <taxon>Cynodonteae</taxon>
        <taxon>Eleusininae</taxon>
        <taxon>Eleusine</taxon>
    </lineage>
</organism>
<keyword evidence="2" id="KW-1185">Reference proteome</keyword>
<comment type="caution">
    <text evidence="1">The sequence shown here is derived from an EMBL/GenBank/DDBJ whole genome shotgun (WGS) entry which is preliminary data.</text>
</comment>
<proteinExistence type="predicted"/>
<reference evidence="1" key="2">
    <citation type="submission" date="2021-12" db="EMBL/GenBank/DDBJ databases">
        <title>Resequencing data analysis of finger millet.</title>
        <authorList>
            <person name="Hatakeyama M."/>
            <person name="Aluri S."/>
            <person name="Balachadran M.T."/>
            <person name="Sivarajan S.R."/>
            <person name="Poveda L."/>
            <person name="Shimizu-Inatsugi R."/>
            <person name="Schlapbach R."/>
            <person name="Sreeman S.M."/>
            <person name="Shimizu K.K."/>
        </authorList>
    </citation>
    <scope>NUCLEOTIDE SEQUENCE</scope>
</reference>
<gene>
    <name evidence="1" type="primary">gb15575</name>
    <name evidence="1" type="ORF">PR202_gb15575</name>
</gene>
<sequence length="100" mass="10837">MRKARGVRGRPGRTTASSVTSRARSFSFLSLSAFRTGEAGAACVWRLVITQNRGTRFVTWSPPEPLSPSLLLLYSTLLCSALINNERAHQLAIACAAELS</sequence>
<evidence type="ECO:0008006" key="3">
    <source>
        <dbReference type="Google" id="ProtNLM"/>
    </source>
</evidence>
<reference evidence="1" key="1">
    <citation type="journal article" date="2018" name="DNA Res.">
        <title>Multiple hybrid de novo genome assembly of finger millet, an orphan allotetraploid crop.</title>
        <authorList>
            <person name="Hatakeyama M."/>
            <person name="Aluri S."/>
            <person name="Balachadran M.T."/>
            <person name="Sivarajan S.R."/>
            <person name="Patrignani A."/>
            <person name="Gruter S."/>
            <person name="Poveda L."/>
            <person name="Shimizu-Inatsugi R."/>
            <person name="Baeten J."/>
            <person name="Francoijs K.J."/>
            <person name="Nataraja K.N."/>
            <person name="Reddy Y.A.N."/>
            <person name="Phadnis S."/>
            <person name="Ravikumar R.L."/>
            <person name="Schlapbach R."/>
            <person name="Sreeman S.M."/>
            <person name="Shimizu K.K."/>
        </authorList>
    </citation>
    <scope>NUCLEOTIDE SEQUENCE</scope>
</reference>
<evidence type="ECO:0000313" key="2">
    <source>
        <dbReference type="Proteomes" id="UP001054889"/>
    </source>
</evidence>
<accession>A0AAV5EY01</accession>
<dbReference type="AlphaFoldDB" id="A0AAV5EY01"/>
<dbReference type="EMBL" id="BQKI01000079">
    <property type="protein sequence ID" value="GJN27545.1"/>
    <property type="molecule type" value="Genomic_DNA"/>
</dbReference>
<dbReference type="Proteomes" id="UP001054889">
    <property type="component" value="Unassembled WGS sequence"/>
</dbReference>